<dbReference type="InterPro" id="IPR029063">
    <property type="entry name" value="SAM-dependent_MTases_sf"/>
</dbReference>
<feature type="transmembrane region" description="Helical" evidence="5">
    <location>
        <begin position="298"/>
        <end position="320"/>
    </location>
</feature>
<dbReference type="AlphaFoldDB" id="A0A9P1BSX4"/>
<comment type="caution">
    <text evidence="6">The sequence shown here is derived from an EMBL/GenBank/DDBJ whole genome shotgun (WGS) entry which is preliminary data.</text>
</comment>
<dbReference type="GO" id="GO:0008757">
    <property type="term" value="F:S-adenosylmethionine-dependent methyltransferase activity"/>
    <property type="evidence" value="ECO:0007669"/>
    <property type="project" value="UniProtKB-ARBA"/>
</dbReference>
<evidence type="ECO:0000256" key="1">
    <source>
        <dbReference type="ARBA" id="ARBA00009725"/>
    </source>
</evidence>
<feature type="transmembrane region" description="Helical" evidence="5">
    <location>
        <begin position="174"/>
        <end position="198"/>
    </location>
</feature>
<protein>
    <recommendedName>
        <fullName evidence="9">Methyltransferase type 12 domain-containing protein</fullName>
    </recommendedName>
</protein>
<gene>
    <name evidence="6" type="ORF">C1SCF055_LOCUS6868</name>
</gene>
<evidence type="ECO:0008006" key="9">
    <source>
        <dbReference type="Google" id="ProtNLM"/>
    </source>
</evidence>
<feature type="compositionally biased region" description="Low complexity" evidence="4">
    <location>
        <begin position="262"/>
        <end position="289"/>
    </location>
</feature>
<feature type="region of interest" description="Disordered" evidence="4">
    <location>
        <begin position="224"/>
        <end position="289"/>
    </location>
</feature>
<dbReference type="InterPro" id="IPR026113">
    <property type="entry name" value="METTL2/6/8-like"/>
</dbReference>
<dbReference type="PANTHER" id="PTHR22809:SF5">
    <property type="entry name" value="TRNA N(3)-METHYLCYTIDINE METHYLTRANSFERASE METTL6"/>
    <property type="match status" value="1"/>
</dbReference>
<dbReference type="GO" id="GO:0008173">
    <property type="term" value="F:RNA methyltransferase activity"/>
    <property type="evidence" value="ECO:0007669"/>
    <property type="project" value="UniProtKB-ARBA"/>
</dbReference>
<organism evidence="6">
    <name type="scientific">Cladocopium goreaui</name>
    <dbReference type="NCBI Taxonomy" id="2562237"/>
    <lineage>
        <taxon>Eukaryota</taxon>
        <taxon>Sar</taxon>
        <taxon>Alveolata</taxon>
        <taxon>Dinophyceae</taxon>
        <taxon>Suessiales</taxon>
        <taxon>Symbiodiniaceae</taxon>
        <taxon>Cladocopium</taxon>
    </lineage>
</organism>
<keyword evidence="5" id="KW-0472">Membrane</keyword>
<name>A0A9P1BSX4_9DINO</name>
<keyword evidence="5" id="KW-1133">Transmembrane helix</keyword>
<evidence type="ECO:0000313" key="8">
    <source>
        <dbReference type="Proteomes" id="UP001152797"/>
    </source>
</evidence>
<dbReference type="GO" id="GO:0032259">
    <property type="term" value="P:methylation"/>
    <property type="evidence" value="ECO:0007669"/>
    <property type="project" value="UniProtKB-KW"/>
</dbReference>
<dbReference type="SUPFAM" id="SSF53335">
    <property type="entry name" value="S-adenosyl-L-methionine-dependent methyltransferases"/>
    <property type="match status" value="1"/>
</dbReference>
<evidence type="ECO:0000256" key="3">
    <source>
        <dbReference type="ARBA" id="ARBA00022679"/>
    </source>
</evidence>
<proteinExistence type="inferred from homology"/>
<keyword evidence="5" id="KW-0812">Transmembrane</keyword>
<accession>A0A9P1BSX4</accession>
<evidence type="ECO:0000256" key="4">
    <source>
        <dbReference type="SAM" id="MobiDB-lite"/>
    </source>
</evidence>
<evidence type="ECO:0000313" key="7">
    <source>
        <dbReference type="EMBL" id="CAL1132246.1"/>
    </source>
</evidence>
<dbReference type="Gene3D" id="3.40.50.150">
    <property type="entry name" value="Vaccinia Virus protein VP39"/>
    <property type="match status" value="1"/>
</dbReference>
<keyword evidence="8" id="KW-1185">Reference proteome</keyword>
<evidence type="ECO:0000256" key="2">
    <source>
        <dbReference type="ARBA" id="ARBA00022603"/>
    </source>
</evidence>
<dbReference type="Proteomes" id="UP001152797">
    <property type="component" value="Unassembled WGS sequence"/>
</dbReference>
<feature type="non-terminal residue" evidence="6">
    <location>
        <position position="326"/>
    </location>
</feature>
<keyword evidence="3" id="KW-0808">Transferase</keyword>
<dbReference type="EMBL" id="CAMXCT010000443">
    <property type="protein sequence ID" value="CAI3978871.1"/>
    <property type="molecule type" value="Genomic_DNA"/>
</dbReference>
<dbReference type="PANTHER" id="PTHR22809">
    <property type="entry name" value="METHYLTRANSFERASE-RELATED"/>
    <property type="match status" value="1"/>
</dbReference>
<keyword evidence="2" id="KW-0489">Methyltransferase</keyword>
<evidence type="ECO:0000256" key="5">
    <source>
        <dbReference type="SAM" id="Phobius"/>
    </source>
</evidence>
<reference evidence="6" key="1">
    <citation type="submission" date="2022-10" db="EMBL/GenBank/DDBJ databases">
        <authorList>
            <person name="Chen Y."/>
            <person name="Dougan E. K."/>
            <person name="Chan C."/>
            <person name="Rhodes N."/>
            <person name="Thang M."/>
        </authorList>
    </citation>
    <scope>NUCLEOTIDE SEQUENCE</scope>
</reference>
<sequence>AGDQEAVERLMRREHETPVPEDWQRRYCDEARAYWDQFYRERTINFFKDRHYLREEFGELMPPDVLADPKRWMDELPTVATGLTELPMEVVETKTVLLELGCAVGNGLIPMLRANPDLFGIGCDLSAEAVRLLCSKEEYRCGRCLAFPSDITKGSGEQPTSEHRSLEEQLPAHCVDFATLLFVLSALALMAIVCELMLSASTQLNAEYEQTLEELRNQGWWTDQNGEWHAPREERPSRPLTPDDGQGGLRARGTEPNPPNPLRGGLPGQEAAAPAAPAAHAAQAPQEPHGWRQVVGNAAVPAAAIVGAAWVVAHAVARALESNRRR</sequence>
<comment type="similarity">
    <text evidence="1">Belongs to the methyltransferase superfamily. METL family.</text>
</comment>
<dbReference type="EMBL" id="CAMXCT030000443">
    <property type="protein sequence ID" value="CAL4766183.1"/>
    <property type="molecule type" value="Genomic_DNA"/>
</dbReference>
<reference evidence="7" key="2">
    <citation type="submission" date="2024-04" db="EMBL/GenBank/DDBJ databases">
        <authorList>
            <person name="Chen Y."/>
            <person name="Shah S."/>
            <person name="Dougan E. K."/>
            <person name="Thang M."/>
            <person name="Chan C."/>
        </authorList>
    </citation>
    <scope>NUCLEOTIDE SEQUENCE [LARGE SCALE GENOMIC DNA]</scope>
</reference>
<evidence type="ECO:0000313" key="6">
    <source>
        <dbReference type="EMBL" id="CAI3978871.1"/>
    </source>
</evidence>
<dbReference type="EMBL" id="CAMXCT020000443">
    <property type="protein sequence ID" value="CAL1132246.1"/>
    <property type="molecule type" value="Genomic_DNA"/>
</dbReference>
<dbReference type="OrthoDB" id="417697at2759"/>